<feature type="region of interest" description="Disordered" evidence="1">
    <location>
        <begin position="311"/>
        <end position="332"/>
    </location>
</feature>
<dbReference type="SUPFAM" id="SSF56281">
    <property type="entry name" value="Metallo-hydrolase/oxidoreductase"/>
    <property type="match status" value="1"/>
</dbReference>
<name>A0A1M3KXI8_9BACT</name>
<dbReference type="PANTHER" id="PTHR15032:SF4">
    <property type="entry name" value="N-ACYL-PHOSPHATIDYLETHANOLAMINE-HYDROLYZING PHOSPHOLIPASE D"/>
    <property type="match status" value="1"/>
</dbReference>
<proteinExistence type="predicted"/>
<dbReference type="EMBL" id="MKVH01000024">
    <property type="protein sequence ID" value="OJX57100.1"/>
    <property type="molecule type" value="Genomic_DNA"/>
</dbReference>
<dbReference type="STRING" id="1895771.BGO89_11385"/>
<evidence type="ECO:0000256" key="1">
    <source>
        <dbReference type="SAM" id="MobiDB-lite"/>
    </source>
</evidence>
<evidence type="ECO:0000259" key="2">
    <source>
        <dbReference type="Pfam" id="PF12706"/>
    </source>
</evidence>
<dbReference type="Gene3D" id="3.60.15.10">
    <property type="entry name" value="Ribonuclease Z/Hydroxyacylglutathione hydrolase-like"/>
    <property type="match status" value="1"/>
</dbReference>
<evidence type="ECO:0000313" key="4">
    <source>
        <dbReference type="Proteomes" id="UP000184233"/>
    </source>
</evidence>
<dbReference type="PANTHER" id="PTHR15032">
    <property type="entry name" value="N-ACYL-PHOSPHATIDYLETHANOLAMINE-HYDROLYZING PHOSPHOLIPASE D"/>
    <property type="match status" value="1"/>
</dbReference>
<gene>
    <name evidence="3" type="ORF">BGO89_11385</name>
</gene>
<accession>A0A1M3KXI8</accession>
<dbReference type="AlphaFoldDB" id="A0A1M3KXI8"/>
<dbReference type="InterPro" id="IPR001279">
    <property type="entry name" value="Metallo-B-lactamas"/>
</dbReference>
<sequence>MYTNPIPTRLNVDGAMWDAFKRYARRPKGIGRPPDPITVHPIASADLFASASQAPKVWWLGHASLLMEMGGQRYLLDPVLNERASFSQSIGPRRLHASPIHPSDIPYVDAVVLSHDHYDHMDKWTIRMVAERTRQFIVPMGLGAILRRWGVPAERIVERNWWQDVRHGDNTIICTPARHYSGRTLSTRMMSTYTTLWASWCFVNGDHRVYFGGDSGFMPQYDDIGKGFGPFDLTLMPIGAYDKAWAEIHLFPEEAVAAHGMVGGELLLPIHWATFDLAIHPWAEPIDRLQNEARRTGTRLVVPDPGEVVSLNTDLSRSHDDGTFAGSQDRLE</sequence>
<evidence type="ECO:0000313" key="3">
    <source>
        <dbReference type="EMBL" id="OJX57100.1"/>
    </source>
</evidence>
<organism evidence="3 4">
    <name type="scientific">Candidatus Kapaibacterium thiocyanatum</name>
    <dbReference type="NCBI Taxonomy" id="1895771"/>
    <lineage>
        <taxon>Bacteria</taxon>
        <taxon>Pseudomonadati</taxon>
        <taxon>Candidatus Kapaibacteriota</taxon>
        <taxon>Candidatus Kapaibacteriia</taxon>
        <taxon>Candidatus Kapaibacteriales</taxon>
        <taxon>Candidatus Kapaibacteriaceae</taxon>
        <taxon>Candidatus Kapaibacterium</taxon>
    </lineage>
</organism>
<feature type="domain" description="Metallo-beta-lactamase" evidence="2">
    <location>
        <begin position="73"/>
        <end position="272"/>
    </location>
</feature>
<dbReference type="Pfam" id="PF12706">
    <property type="entry name" value="Lactamase_B_2"/>
    <property type="match status" value="1"/>
</dbReference>
<comment type="caution">
    <text evidence="3">The sequence shown here is derived from an EMBL/GenBank/DDBJ whole genome shotgun (WGS) entry which is preliminary data.</text>
</comment>
<dbReference type="InterPro" id="IPR036866">
    <property type="entry name" value="RibonucZ/Hydroxyglut_hydro"/>
</dbReference>
<dbReference type="GO" id="GO:0005737">
    <property type="term" value="C:cytoplasm"/>
    <property type="evidence" value="ECO:0007669"/>
    <property type="project" value="TreeGrafter"/>
</dbReference>
<reference evidence="3 4" key="1">
    <citation type="submission" date="2016-09" db="EMBL/GenBank/DDBJ databases">
        <title>Genome-resolved meta-omics ties microbial dynamics to process performance in biotechnology for thiocyanate degradation.</title>
        <authorList>
            <person name="Kantor R.S."/>
            <person name="Huddy R.J."/>
            <person name="Iyer R."/>
            <person name="Thomas B.C."/>
            <person name="Brown C.T."/>
            <person name="Anantharaman K."/>
            <person name="Tringe S."/>
            <person name="Hettich R.L."/>
            <person name="Harrison S.T."/>
            <person name="Banfield J.F."/>
        </authorList>
    </citation>
    <scope>NUCLEOTIDE SEQUENCE [LARGE SCALE GENOMIC DNA]</scope>
    <source>
        <strain evidence="3">59-99</strain>
    </source>
</reference>
<dbReference type="Proteomes" id="UP000184233">
    <property type="component" value="Unassembled WGS sequence"/>
</dbReference>
<protein>
    <recommendedName>
        <fullName evidence="2">Metallo-beta-lactamase domain-containing protein</fullName>
    </recommendedName>
</protein>